<sequence>MRSLKSIVVPLSAALVAAAELDLFLGESGVYLFGKASESDVALKVPEDPVPEEPRREPEKHVDLFGEDWKQFGGSGFGDFSKVEFENLFSQVHEMMRRLMGRGADGFGPSLLGDSPGFHFPRLRALQPKTKLEKTGTCQYVVTWAPEVTAENVRVILHLQRRQVEVQYRAATRRDEKTEGGESHSMSKEQSSQLMSVDPQCIMTREVVAQKLAGWTDNTHTATAGTPKKLLISFPSPDHIKEMVKEGYLPDNALERVLAGDFEGFSRTQMCLVSGRNRTECAFAEGQEVELEEKPLPSDSSPVTSVELPRLSQEDRGL</sequence>
<proteinExistence type="predicted"/>
<evidence type="ECO:0000313" key="4">
    <source>
        <dbReference type="Proteomes" id="UP000028828"/>
    </source>
</evidence>
<feature type="region of interest" description="Disordered" evidence="1">
    <location>
        <begin position="171"/>
        <end position="195"/>
    </location>
</feature>
<feature type="compositionally biased region" description="Basic and acidic residues" evidence="1">
    <location>
        <begin position="172"/>
        <end position="187"/>
    </location>
</feature>
<gene>
    <name evidence="3" type="ORF">TGP89_251540</name>
</gene>
<protein>
    <submittedName>
        <fullName evidence="3">Dense granule protein GRA9</fullName>
    </submittedName>
</protein>
<dbReference type="Proteomes" id="UP000028828">
    <property type="component" value="Unassembled WGS sequence"/>
</dbReference>
<comment type="caution">
    <text evidence="3">The sequence shown here is derived from an EMBL/GenBank/DDBJ whole genome shotgun (WGS) entry which is preliminary data.</text>
</comment>
<accession>A0A086JAF0</accession>
<feature type="signal peptide" evidence="2">
    <location>
        <begin position="1"/>
        <end position="18"/>
    </location>
</feature>
<feature type="chain" id="PRO_5001807991" evidence="2">
    <location>
        <begin position="19"/>
        <end position="318"/>
    </location>
</feature>
<reference evidence="3 4" key="1">
    <citation type="submission" date="2014-03" db="EMBL/GenBank/DDBJ databases">
        <authorList>
            <person name="Sibley D."/>
            <person name="Venepally P."/>
            <person name="Karamycheva S."/>
            <person name="Hadjithomas M."/>
            <person name="Khan A."/>
            <person name="Brunk B."/>
            <person name="Roos D."/>
            <person name="Caler E."/>
            <person name="Lorenzi H."/>
        </authorList>
    </citation>
    <scope>NUCLEOTIDE SEQUENCE [LARGE SCALE GENOMIC DNA]</scope>
    <source>
        <strain evidence="4">p89</strain>
    </source>
</reference>
<keyword evidence="2" id="KW-0732">Signal</keyword>
<feature type="region of interest" description="Disordered" evidence="1">
    <location>
        <begin position="287"/>
        <end position="318"/>
    </location>
</feature>
<dbReference type="SMR" id="A0A086JAF0"/>
<organism evidence="3 4">
    <name type="scientific">Toxoplasma gondii p89</name>
    <dbReference type="NCBI Taxonomy" id="943119"/>
    <lineage>
        <taxon>Eukaryota</taxon>
        <taxon>Sar</taxon>
        <taxon>Alveolata</taxon>
        <taxon>Apicomplexa</taxon>
        <taxon>Conoidasida</taxon>
        <taxon>Coccidia</taxon>
        <taxon>Eucoccidiorida</taxon>
        <taxon>Eimeriorina</taxon>
        <taxon>Sarcocystidae</taxon>
        <taxon>Toxoplasma</taxon>
    </lineage>
</organism>
<evidence type="ECO:0000313" key="3">
    <source>
        <dbReference type="EMBL" id="KFG29118.1"/>
    </source>
</evidence>
<dbReference type="EMBL" id="AEYI02002223">
    <property type="protein sequence ID" value="KFG29118.1"/>
    <property type="molecule type" value="Genomic_DNA"/>
</dbReference>
<evidence type="ECO:0000256" key="2">
    <source>
        <dbReference type="SAM" id="SignalP"/>
    </source>
</evidence>
<dbReference type="VEuPathDB" id="ToxoDB:TGP89_251540"/>
<name>A0A086JAF0_TOXGO</name>
<evidence type="ECO:0000256" key="1">
    <source>
        <dbReference type="SAM" id="MobiDB-lite"/>
    </source>
</evidence>
<dbReference type="OrthoDB" id="331043at2759"/>
<dbReference type="AlphaFoldDB" id="A0A086JAF0"/>